<dbReference type="InterPro" id="IPR032466">
    <property type="entry name" value="Metal_Hydrolase"/>
</dbReference>
<evidence type="ECO:0000313" key="4">
    <source>
        <dbReference type="Proteomes" id="UP000249229"/>
    </source>
</evidence>
<sequence>MRIDAHHHLWRYDPAGYAWIDADGPIARDFTAGDLAPTLAANGMDAAIAVQARQVEAETRALLDAAARCPAIVGVVGWIDLRAQDIVERLAADAAPTLCGYRHMVQDEVNGDFLLDAPFVRGIRAVAAAGLSYDLLVDHRQLATVPALLDQAGEGRFILDHAAKPAIACGGWQPWAERIAAVAACPQVMCKVSGLVTEADHARWRANDIERYLDHVFALFGPERLIWGSDWPVCLLAASYADVLALVEDYVARHCPESAPAIFGGNALCAYAIAARMP</sequence>
<evidence type="ECO:0000256" key="1">
    <source>
        <dbReference type="ARBA" id="ARBA00038310"/>
    </source>
</evidence>
<comment type="similarity">
    <text evidence="1">Belongs to the metallo-dependent hydrolases superfamily.</text>
</comment>
<dbReference type="SUPFAM" id="SSF51556">
    <property type="entry name" value="Metallo-dependent hydrolases"/>
    <property type="match status" value="1"/>
</dbReference>
<gene>
    <name evidence="3" type="ORF">DI544_07705</name>
</gene>
<dbReference type="Proteomes" id="UP000249229">
    <property type="component" value="Unassembled WGS sequence"/>
</dbReference>
<dbReference type="PANTHER" id="PTHR43569">
    <property type="entry name" value="AMIDOHYDROLASE"/>
    <property type="match status" value="1"/>
</dbReference>
<evidence type="ECO:0000313" key="3">
    <source>
        <dbReference type="EMBL" id="PZQ60814.1"/>
    </source>
</evidence>
<organism evidence="3 4">
    <name type="scientific">Sphingomonas taxi</name>
    <dbReference type="NCBI Taxonomy" id="1549858"/>
    <lineage>
        <taxon>Bacteria</taxon>
        <taxon>Pseudomonadati</taxon>
        <taxon>Pseudomonadota</taxon>
        <taxon>Alphaproteobacteria</taxon>
        <taxon>Sphingomonadales</taxon>
        <taxon>Sphingomonadaceae</taxon>
        <taxon>Sphingomonas</taxon>
    </lineage>
</organism>
<dbReference type="InterPro" id="IPR052350">
    <property type="entry name" value="Metallo-dep_Lactonases"/>
</dbReference>
<evidence type="ECO:0000259" key="2">
    <source>
        <dbReference type="Pfam" id="PF04909"/>
    </source>
</evidence>
<dbReference type="AlphaFoldDB" id="A0A2W5P6T7"/>
<dbReference type="GO" id="GO:0016787">
    <property type="term" value="F:hydrolase activity"/>
    <property type="evidence" value="ECO:0007669"/>
    <property type="project" value="UniProtKB-KW"/>
</dbReference>
<feature type="domain" description="Amidohydrolase-related" evidence="2">
    <location>
        <begin position="3"/>
        <end position="270"/>
    </location>
</feature>
<accession>A0A2W5P6T7</accession>
<dbReference type="EMBL" id="QFQI01000004">
    <property type="protein sequence ID" value="PZQ60814.1"/>
    <property type="molecule type" value="Genomic_DNA"/>
</dbReference>
<dbReference type="PANTHER" id="PTHR43569:SF2">
    <property type="entry name" value="AMIDOHYDROLASE-RELATED DOMAIN-CONTAINING PROTEIN"/>
    <property type="match status" value="1"/>
</dbReference>
<dbReference type="Pfam" id="PF04909">
    <property type="entry name" value="Amidohydro_2"/>
    <property type="match status" value="1"/>
</dbReference>
<dbReference type="Gene3D" id="3.20.20.140">
    <property type="entry name" value="Metal-dependent hydrolases"/>
    <property type="match status" value="1"/>
</dbReference>
<protein>
    <submittedName>
        <fullName evidence="3">Fuconolactone hydrolase</fullName>
    </submittedName>
</protein>
<reference evidence="3 4" key="1">
    <citation type="submission" date="2017-08" db="EMBL/GenBank/DDBJ databases">
        <title>Infants hospitalized years apart are colonized by the same room-sourced microbial strains.</title>
        <authorList>
            <person name="Brooks B."/>
            <person name="Olm M.R."/>
            <person name="Firek B.A."/>
            <person name="Baker R."/>
            <person name="Thomas B.C."/>
            <person name="Morowitz M.J."/>
            <person name="Banfield J.F."/>
        </authorList>
    </citation>
    <scope>NUCLEOTIDE SEQUENCE [LARGE SCALE GENOMIC DNA]</scope>
    <source>
        <strain evidence="3">S2_005_001_R1_22</strain>
    </source>
</reference>
<proteinExistence type="inferred from homology"/>
<keyword evidence="3" id="KW-0378">Hydrolase</keyword>
<dbReference type="InterPro" id="IPR006680">
    <property type="entry name" value="Amidohydro-rel"/>
</dbReference>
<comment type="caution">
    <text evidence="3">The sequence shown here is derived from an EMBL/GenBank/DDBJ whole genome shotgun (WGS) entry which is preliminary data.</text>
</comment>
<name>A0A2W5P6T7_9SPHN</name>